<evidence type="ECO:0000313" key="3">
    <source>
        <dbReference type="Proteomes" id="UP000221165"/>
    </source>
</evidence>
<gene>
    <name evidence="2" type="ORF">CSUI_002941</name>
</gene>
<dbReference type="GeneID" id="94426350"/>
<name>A0A2C6KGP0_9APIC</name>
<dbReference type="EMBL" id="MIGC01001238">
    <property type="protein sequence ID" value="PHJ23201.1"/>
    <property type="molecule type" value="Genomic_DNA"/>
</dbReference>
<protein>
    <submittedName>
        <fullName evidence="2">Uncharacterized protein</fullName>
    </submittedName>
</protein>
<dbReference type="RefSeq" id="XP_067924878.1">
    <property type="nucleotide sequence ID" value="XM_068063139.1"/>
</dbReference>
<feature type="compositionally biased region" description="Basic residues" evidence="1">
    <location>
        <begin position="353"/>
        <end position="362"/>
    </location>
</feature>
<organism evidence="2 3">
    <name type="scientific">Cystoisospora suis</name>
    <dbReference type="NCBI Taxonomy" id="483139"/>
    <lineage>
        <taxon>Eukaryota</taxon>
        <taxon>Sar</taxon>
        <taxon>Alveolata</taxon>
        <taxon>Apicomplexa</taxon>
        <taxon>Conoidasida</taxon>
        <taxon>Coccidia</taxon>
        <taxon>Eucoccidiorida</taxon>
        <taxon>Eimeriorina</taxon>
        <taxon>Sarcocystidae</taxon>
        <taxon>Cystoisospora</taxon>
    </lineage>
</organism>
<sequence length="521" mass="58466">MKAFSGMKRERLFSSFSFLVLCLITWGLTSLFLFSSTVFCEEPHQAPFSDSPEDSHQPPDGQPHSISHDHNTRYRLLVSLFLSAYLTLLQHAGRAATKEKTRILRGLLSASDDKDDGQTSPFLPSPSPEDLQEVTDTEPSVNQDILPPPPPSPSLSSRESSREEDEESSSERVVHTSELQSTSRKGHPGALLGKLINASVNHQRSPSPRHYPESPAHGRSLYSRHTRSKTAVSRDLRAKSVETPVGIERTTSLSTSFSHFEYFHTPSPPSPSSRRRESSASLSHVVVENVARRRLRRSSSRHMLHVAKSHPSSSSAVDHSPATSTGQSSSSPPHSPRSGRADDPLFVQESQPKVRRRVTSHSRSQRFYLLRKTFTYVQQAIAIVCIIYGLFQLFQMWQAGVETHLRLDVETRSSSLSSDETDGKRNSDKETDDKLNIEKRETNKMVSSGLRTKVSPKIREDLGEPPKRTLRRKESQGLLQTGEIFSPFVGDKQTPLAKQKRREKKKAKEEEDRIPSFTMLS</sequence>
<feature type="compositionally biased region" description="Basic and acidic residues" evidence="1">
    <location>
        <begin position="457"/>
        <end position="475"/>
    </location>
</feature>
<feature type="compositionally biased region" description="Basic and acidic residues" evidence="1">
    <location>
        <begin position="421"/>
        <end position="443"/>
    </location>
</feature>
<feature type="region of interest" description="Disordered" evidence="1">
    <location>
        <begin position="108"/>
        <end position="234"/>
    </location>
</feature>
<reference evidence="2 3" key="1">
    <citation type="journal article" date="2017" name="Int. J. Parasitol.">
        <title>The genome of the protozoan parasite Cystoisospora suis and a reverse vaccinology approach to identify vaccine candidates.</title>
        <authorList>
            <person name="Palmieri N."/>
            <person name="Shrestha A."/>
            <person name="Ruttkowski B."/>
            <person name="Beck T."/>
            <person name="Vogl C."/>
            <person name="Tomley F."/>
            <person name="Blake D.P."/>
            <person name="Joachim A."/>
        </authorList>
    </citation>
    <scope>NUCLEOTIDE SEQUENCE [LARGE SCALE GENOMIC DNA]</scope>
    <source>
        <strain evidence="2 3">Wien I</strain>
    </source>
</reference>
<keyword evidence="3" id="KW-1185">Reference proteome</keyword>
<feature type="region of interest" description="Disordered" evidence="1">
    <location>
        <begin position="410"/>
        <end position="521"/>
    </location>
</feature>
<dbReference type="VEuPathDB" id="ToxoDB:CSUI_002941"/>
<proteinExistence type="predicted"/>
<dbReference type="AlphaFoldDB" id="A0A2C6KGP0"/>
<dbReference type="Proteomes" id="UP000221165">
    <property type="component" value="Unassembled WGS sequence"/>
</dbReference>
<accession>A0A2C6KGP0</accession>
<feature type="compositionally biased region" description="Basic residues" evidence="1">
    <location>
        <begin position="292"/>
        <end position="308"/>
    </location>
</feature>
<feature type="region of interest" description="Disordered" evidence="1">
    <location>
        <begin position="260"/>
        <end position="362"/>
    </location>
</feature>
<feature type="compositionally biased region" description="Low complexity" evidence="1">
    <location>
        <begin position="309"/>
        <end position="338"/>
    </location>
</feature>
<comment type="caution">
    <text evidence="2">The sequence shown here is derived from an EMBL/GenBank/DDBJ whole genome shotgun (WGS) entry which is preliminary data.</text>
</comment>
<feature type="region of interest" description="Disordered" evidence="1">
    <location>
        <begin position="45"/>
        <end position="68"/>
    </location>
</feature>
<evidence type="ECO:0000313" key="2">
    <source>
        <dbReference type="EMBL" id="PHJ23201.1"/>
    </source>
</evidence>
<evidence type="ECO:0000256" key="1">
    <source>
        <dbReference type="SAM" id="MobiDB-lite"/>
    </source>
</evidence>